<sequence length="601" mass="65632">MSIEENNADSSDSNSSSNNGSNSDSNKPQILSTGHIVGKPSGRFQTHAIPLDMEDVERDWDKPVTQAGIAAKSSIIIRVGALGLGAGTGSYRVRELMHRVGEPMGVNVRADVNLTDIEATCTDKHERITEVVDLPTTGVNTERIWLLEHFADWFNVKLGNDSLYHSKATVSKELVDTLQASSNENAIVQTAKQSEEHAAKVEEKMAIQEAIRKEKPRGIFALQPEKTYVEHFSHVQNVKNVKNAQNSQNDLNSDLKNNSTTSSNANPAGDFSAPLTVRQVHDRLDLIKNRKPLYKPWFAGLASAVACASFAFLLGGGAYDMLGAFIGAGIGHYVRRRMFMHHLNQFVVTFIAVAVGALSCIASLRIIGCFDPSALHHNTAYIGSVLFVIPGFPLITGGLDIAKIDFPSGIQRLCYTMAIILMGTLAGWMVASLVQLDPQGFTPLGLNPWLNAVLRMITAFAGVWGFSVLFNSPQRMCFVAGIIGAITDTLRLTMADFGIAAEIAAFTGALLAGLLASAWRAIVHRGWAPQYLGYPRISLTVPSIVIMVPGLYMYRAMFYLGQFNTLPALDWTFRAFMVIICLPLGLAVARVITDKNWRYDI</sequence>
<dbReference type="AlphaFoldDB" id="A0A3E1INK2"/>
<dbReference type="Pfam" id="PF06738">
    <property type="entry name" value="ThrE"/>
    <property type="match status" value="2"/>
</dbReference>
<comment type="similarity">
    <text evidence="6">Belongs to the ThrE exporter (TC 2.A.79) family.</text>
</comment>
<evidence type="ECO:0008006" key="13">
    <source>
        <dbReference type="Google" id="ProtNLM"/>
    </source>
</evidence>
<evidence type="ECO:0000313" key="11">
    <source>
        <dbReference type="EMBL" id="RFD74571.1"/>
    </source>
</evidence>
<dbReference type="GO" id="GO:0015744">
    <property type="term" value="P:succinate transport"/>
    <property type="evidence" value="ECO:0007669"/>
    <property type="project" value="TreeGrafter"/>
</dbReference>
<evidence type="ECO:0000259" key="10">
    <source>
        <dbReference type="Pfam" id="PF12821"/>
    </source>
</evidence>
<evidence type="ECO:0000256" key="5">
    <source>
        <dbReference type="ARBA" id="ARBA00023136"/>
    </source>
</evidence>
<accession>A0A3E1INK2</accession>
<dbReference type="InterPro" id="IPR024528">
    <property type="entry name" value="ThrE_2"/>
</dbReference>
<feature type="region of interest" description="Disordered" evidence="7">
    <location>
        <begin position="240"/>
        <end position="268"/>
    </location>
</feature>
<feature type="transmembrane region" description="Helical" evidence="8">
    <location>
        <begin position="531"/>
        <end position="552"/>
    </location>
</feature>
<evidence type="ECO:0000256" key="8">
    <source>
        <dbReference type="SAM" id="Phobius"/>
    </source>
</evidence>
<feature type="region of interest" description="Disordered" evidence="7">
    <location>
        <begin position="1"/>
        <end position="43"/>
    </location>
</feature>
<evidence type="ECO:0000256" key="6">
    <source>
        <dbReference type="ARBA" id="ARBA00034125"/>
    </source>
</evidence>
<feature type="compositionally biased region" description="Low complexity" evidence="7">
    <location>
        <begin position="240"/>
        <end position="249"/>
    </location>
</feature>
<proteinExistence type="inferred from homology"/>
<feature type="transmembrane region" description="Helical" evidence="8">
    <location>
        <begin position="346"/>
        <end position="368"/>
    </location>
</feature>
<feature type="transmembrane region" description="Helical" evidence="8">
    <location>
        <begin position="380"/>
        <end position="401"/>
    </location>
</feature>
<dbReference type="GO" id="GO:0005886">
    <property type="term" value="C:plasma membrane"/>
    <property type="evidence" value="ECO:0007669"/>
    <property type="project" value="UniProtKB-SubCell"/>
</dbReference>
<organism evidence="11 12">
    <name type="scientific">Gardnerella vaginalis</name>
    <dbReference type="NCBI Taxonomy" id="2702"/>
    <lineage>
        <taxon>Bacteria</taxon>
        <taxon>Bacillati</taxon>
        <taxon>Actinomycetota</taxon>
        <taxon>Actinomycetes</taxon>
        <taxon>Bifidobacteriales</taxon>
        <taxon>Bifidobacteriaceae</taxon>
        <taxon>Gardnerella</taxon>
    </lineage>
</organism>
<dbReference type="RefSeq" id="WP_116689873.1">
    <property type="nucleotide sequence ID" value="NZ_LRTT01000002.1"/>
</dbReference>
<dbReference type="InterPro" id="IPR050539">
    <property type="entry name" value="ThrE_Dicarb/AminoAcid_Exp"/>
</dbReference>
<comment type="subcellular location">
    <subcellularLocation>
        <location evidence="1">Cell membrane</location>
        <topology evidence="1">Multi-pass membrane protein</topology>
    </subcellularLocation>
</comment>
<feature type="transmembrane region" description="Helical" evidence="8">
    <location>
        <begin position="413"/>
        <end position="436"/>
    </location>
</feature>
<feature type="domain" description="Threonine/serine exporter-like N-terminal" evidence="9">
    <location>
        <begin position="274"/>
        <end position="431"/>
    </location>
</feature>
<name>A0A3E1INK2_GARVA</name>
<keyword evidence="5 8" id="KW-0472">Membrane</keyword>
<dbReference type="GO" id="GO:0022857">
    <property type="term" value="F:transmembrane transporter activity"/>
    <property type="evidence" value="ECO:0007669"/>
    <property type="project" value="InterPro"/>
</dbReference>
<evidence type="ECO:0000256" key="7">
    <source>
        <dbReference type="SAM" id="MobiDB-lite"/>
    </source>
</evidence>
<feature type="compositionally biased region" description="Low complexity" evidence="7">
    <location>
        <begin position="8"/>
        <end position="26"/>
    </location>
</feature>
<feature type="domain" description="Threonine/serine exporter-like N-terminal" evidence="9">
    <location>
        <begin position="75"/>
        <end position="152"/>
    </location>
</feature>
<keyword evidence="4 8" id="KW-1133">Transmembrane helix</keyword>
<evidence type="ECO:0000256" key="3">
    <source>
        <dbReference type="ARBA" id="ARBA00022692"/>
    </source>
</evidence>
<reference evidence="11 12" key="1">
    <citation type="submission" date="2016-02" db="EMBL/GenBank/DDBJ databases">
        <title>Gardnerella vaginalis Subgroups Defined by cpn60 Sequencing and Sialidase Activity in Isolates from Canada, Belgium and Kenya.</title>
        <authorList>
            <person name="Schellenberg J."/>
            <person name="Paramel Jayaprakash T."/>
            <person name="Withana Gamage N."/>
            <person name="Patterson M.H."/>
            <person name="Vaneechoutte M."/>
            <person name="Hill J.E."/>
        </authorList>
    </citation>
    <scope>NUCLEOTIDE SEQUENCE [LARGE SCALE GENOMIC DNA]</scope>
    <source>
        <strain evidence="11 12">N144</strain>
    </source>
</reference>
<evidence type="ECO:0000256" key="4">
    <source>
        <dbReference type="ARBA" id="ARBA00022989"/>
    </source>
</evidence>
<feature type="transmembrane region" description="Helical" evidence="8">
    <location>
        <begin position="476"/>
        <end position="493"/>
    </location>
</feature>
<dbReference type="Proteomes" id="UP000258533">
    <property type="component" value="Unassembled WGS sequence"/>
</dbReference>
<evidence type="ECO:0000256" key="2">
    <source>
        <dbReference type="ARBA" id="ARBA00022475"/>
    </source>
</evidence>
<keyword evidence="3 8" id="KW-0812">Transmembrane</keyword>
<evidence type="ECO:0000256" key="1">
    <source>
        <dbReference type="ARBA" id="ARBA00004651"/>
    </source>
</evidence>
<dbReference type="EMBL" id="LRTT01000002">
    <property type="protein sequence ID" value="RFD74571.1"/>
    <property type="molecule type" value="Genomic_DNA"/>
</dbReference>
<evidence type="ECO:0000259" key="9">
    <source>
        <dbReference type="Pfam" id="PF06738"/>
    </source>
</evidence>
<dbReference type="PANTHER" id="PTHR34390">
    <property type="entry name" value="UPF0442 PROTEIN YJJB-RELATED"/>
    <property type="match status" value="1"/>
</dbReference>
<protein>
    <recommendedName>
        <fullName evidence="13">Threonine/serine exporter family protein</fullName>
    </recommendedName>
</protein>
<dbReference type="Pfam" id="PF12821">
    <property type="entry name" value="ThrE_2"/>
    <property type="match status" value="1"/>
</dbReference>
<dbReference type="PANTHER" id="PTHR34390:SF2">
    <property type="entry name" value="SUCCINATE TRANSPORTER SUBUNIT YJJP-RELATED"/>
    <property type="match status" value="1"/>
</dbReference>
<feature type="transmembrane region" description="Helical" evidence="8">
    <location>
        <begin position="572"/>
        <end position="592"/>
    </location>
</feature>
<feature type="transmembrane region" description="Helical" evidence="8">
    <location>
        <begin position="448"/>
        <end position="469"/>
    </location>
</feature>
<gene>
    <name evidence="11" type="ORF">AXE73_06045</name>
</gene>
<feature type="transmembrane region" description="Helical" evidence="8">
    <location>
        <begin position="499"/>
        <end position="519"/>
    </location>
</feature>
<comment type="caution">
    <text evidence="11">The sequence shown here is derived from an EMBL/GenBank/DDBJ whole genome shotgun (WGS) entry which is preliminary data.</text>
</comment>
<dbReference type="InterPro" id="IPR010619">
    <property type="entry name" value="ThrE-like_N"/>
</dbReference>
<feature type="transmembrane region" description="Helical" evidence="8">
    <location>
        <begin position="293"/>
        <end position="312"/>
    </location>
</feature>
<feature type="domain" description="Threonine/Serine exporter ThrE" evidence="10">
    <location>
        <begin position="456"/>
        <end position="591"/>
    </location>
</feature>
<evidence type="ECO:0000313" key="12">
    <source>
        <dbReference type="Proteomes" id="UP000258533"/>
    </source>
</evidence>
<keyword evidence="2" id="KW-1003">Cell membrane</keyword>